<evidence type="ECO:0000313" key="3">
    <source>
        <dbReference type="Proteomes" id="UP000886602"/>
    </source>
</evidence>
<dbReference type="Proteomes" id="UP000886602">
    <property type="component" value="Unassembled WGS sequence"/>
</dbReference>
<keyword evidence="1" id="KW-0812">Transmembrane</keyword>
<gene>
    <name evidence="2" type="ORF">IPJ48_16760</name>
</gene>
<comment type="caution">
    <text evidence="2">The sequence shown here is derived from an EMBL/GenBank/DDBJ whole genome shotgun (WGS) entry which is preliminary data.</text>
</comment>
<dbReference type="EMBL" id="JADJNC010000036">
    <property type="protein sequence ID" value="MBK7424596.1"/>
    <property type="molecule type" value="Genomic_DNA"/>
</dbReference>
<evidence type="ECO:0000256" key="1">
    <source>
        <dbReference type="SAM" id="Phobius"/>
    </source>
</evidence>
<keyword evidence="1" id="KW-1133">Transmembrane helix</keyword>
<protein>
    <submittedName>
        <fullName evidence="2">Uncharacterized protein</fullName>
    </submittedName>
</protein>
<accession>A0A9D7FGX8</accession>
<evidence type="ECO:0000313" key="2">
    <source>
        <dbReference type="EMBL" id="MBK7424596.1"/>
    </source>
</evidence>
<dbReference type="AlphaFoldDB" id="A0A9D7FGX8"/>
<name>A0A9D7FGX8_9RHOO</name>
<feature type="transmembrane region" description="Helical" evidence="1">
    <location>
        <begin position="23"/>
        <end position="48"/>
    </location>
</feature>
<sequence>MNAETPQAQIPDVILEHERAIDLYMIAVGAMAIIALVAIVGAIVLAFVGKSIPGEVWTVVGLAVGALSVMLGGERK</sequence>
<organism evidence="2 3">
    <name type="scientific">Candidatus Propionivibrio dominans</name>
    <dbReference type="NCBI Taxonomy" id="2954373"/>
    <lineage>
        <taxon>Bacteria</taxon>
        <taxon>Pseudomonadati</taxon>
        <taxon>Pseudomonadota</taxon>
        <taxon>Betaproteobacteria</taxon>
        <taxon>Rhodocyclales</taxon>
        <taxon>Rhodocyclaceae</taxon>
        <taxon>Propionivibrio</taxon>
    </lineage>
</organism>
<feature type="transmembrane region" description="Helical" evidence="1">
    <location>
        <begin position="54"/>
        <end position="73"/>
    </location>
</feature>
<proteinExistence type="predicted"/>
<keyword evidence="1" id="KW-0472">Membrane</keyword>
<reference evidence="2" key="1">
    <citation type="submission" date="2020-10" db="EMBL/GenBank/DDBJ databases">
        <title>Connecting structure to function with the recovery of over 1000 high-quality activated sludge metagenome-assembled genomes encoding full-length rRNA genes using long-read sequencing.</title>
        <authorList>
            <person name="Singleton C.M."/>
            <person name="Petriglieri F."/>
            <person name="Kristensen J.M."/>
            <person name="Kirkegaard R.H."/>
            <person name="Michaelsen T.Y."/>
            <person name="Andersen M.H."/>
            <person name="Karst S.M."/>
            <person name="Dueholm M.S."/>
            <person name="Nielsen P.H."/>
            <person name="Albertsen M."/>
        </authorList>
    </citation>
    <scope>NUCLEOTIDE SEQUENCE</scope>
    <source>
        <strain evidence="2">EsbW_18-Q3-R4-48_MAXAC.044</strain>
    </source>
</reference>